<dbReference type="Proteomes" id="UP001500034">
    <property type="component" value="Unassembled WGS sequence"/>
</dbReference>
<dbReference type="EMBL" id="BAABCQ010000177">
    <property type="protein sequence ID" value="GAA4006272.1"/>
    <property type="molecule type" value="Genomic_DNA"/>
</dbReference>
<name>A0ABP7S3U4_9ACTN</name>
<sequence>MVVLSAVCTAMEARPFLLIFLTTHLAVRRIWHLPESGASPRLRDRNRLEGCRGFNGPYPSAPLDERYSIVEPARLVALVAPAERWCARDPGMRWGSALFKTVTEGQGG</sequence>
<protein>
    <submittedName>
        <fullName evidence="1">Uncharacterized protein</fullName>
    </submittedName>
</protein>
<gene>
    <name evidence="1" type="ORF">GCM10022384_60670</name>
</gene>
<accession>A0ABP7S3U4</accession>
<evidence type="ECO:0000313" key="2">
    <source>
        <dbReference type="Proteomes" id="UP001500034"/>
    </source>
</evidence>
<reference evidence="2" key="1">
    <citation type="journal article" date="2019" name="Int. J. Syst. Evol. Microbiol.">
        <title>The Global Catalogue of Microorganisms (GCM) 10K type strain sequencing project: providing services to taxonomists for standard genome sequencing and annotation.</title>
        <authorList>
            <consortium name="The Broad Institute Genomics Platform"/>
            <consortium name="The Broad Institute Genome Sequencing Center for Infectious Disease"/>
            <person name="Wu L."/>
            <person name="Ma J."/>
        </authorList>
    </citation>
    <scope>NUCLEOTIDE SEQUENCE [LARGE SCALE GENOMIC DNA]</scope>
    <source>
        <strain evidence="2">JCM 17027</strain>
    </source>
</reference>
<evidence type="ECO:0000313" key="1">
    <source>
        <dbReference type="EMBL" id="GAA4006272.1"/>
    </source>
</evidence>
<organism evidence="1 2">
    <name type="scientific">Streptomyces marokkonensis</name>
    <dbReference type="NCBI Taxonomy" id="324855"/>
    <lineage>
        <taxon>Bacteria</taxon>
        <taxon>Bacillati</taxon>
        <taxon>Actinomycetota</taxon>
        <taxon>Actinomycetes</taxon>
        <taxon>Kitasatosporales</taxon>
        <taxon>Streptomycetaceae</taxon>
        <taxon>Streptomyces</taxon>
    </lineage>
</organism>
<keyword evidence="2" id="KW-1185">Reference proteome</keyword>
<proteinExistence type="predicted"/>
<comment type="caution">
    <text evidence="1">The sequence shown here is derived from an EMBL/GenBank/DDBJ whole genome shotgun (WGS) entry which is preliminary data.</text>
</comment>